<dbReference type="GeneID" id="5887952"/>
<dbReference type="InParanoid" id="A9UQ23"/>
<reference evidence="2 3" key="1">
    <citation type="journal article" date="2008" name="Nature">
        <title>The genome of the choanoflagellate Monosiga brevicollis and the origin of metazoans.</title>
        <authorList>
            <consortium name="JGI Sequencing"/>
            <person name="King N."/>
            <person name="Westbrook M.J."/>
            <person name="Young S.L."/>
            <person name="Kuo A."/>
            <person name="Abedin M."/>
            <person name="Chapman J."/>
            <person name="Fairclough S."/>
            <person name="Hellsten U."/>
            <person name="Isogai Y."/>
            <person name="Letunic I."/>
            <person name="Marr M."/>
            <person name="Pincus D."/>
            <person name="Putnam N."/>
            <person name="Rokas A."/>
            <person name="Wright K.J."/>
            <person name="Zuzow R."/>
            <person name="Dirks W."/>
            <person name="Good M."/>
            <person name="Goodstein D."/>
            <person name="Lemons D."/>
            <person name="Li W."/>
            <person name="Lyons J.B."/>
            <person name="Morris A."/>
            <person name="Nichols S."/>
            <person name="Richter D.J."/>
            <person name="Salamov A."/>
            <person name="Bork P."/>
            <person name="Lim W.A."/>
            <person name="Manning G."/>
            <person name="Miller W.T."/>
            <person name="McGinnis W."/>
            <person name="Shapiro H."/>
            <person name="Tjian R."/>
            <person name="Grigoriev I.V."/>
            <person name="Rokhsar D."/>
        </authorList>
    </citation>
    <scope>NUCLEOTIDE SEQUENCE [LARGE SCALE GENOMIC DNA]</scope>
    <source>
        <strain evidence="3">MX1 / ATCC 50154</strain>
    </source>
</reference>
<gene>
    <name evidence="2" type="ORF">MONBRDRAFT_22264</name>
</gene>
<keyword evidence="3" id="KW-1185">Reference proteome</keyword>
<sequence>MAGHTKSPNWLSRAVKKLPFHRHRSGSANISAAKHTDRRGLEYGHHAHHAADNSSRDSSTPPSLADTTSRLSRESLECYAAQPFSLEEKMDRWVERTPFFADDWVKDPSQSAPFSRRNSAVIFV</sequence>
<feature type="compositionally biased region" description="Polar residues" evidence="1">
    <location>
        <begin position="56"/>
        <end position="70"/>
    </location>
</feature>
<name>A9UQ23_MONBE</name>
<dbReference type="Proteomes" id="UP000001357">
    <property type="component" value="Unassembled WGS sequence"/>
</dbReference>
<evidence type="ECO:0000256" key="1">
    <source>
        <dbReference type="SAM" id="MobiDB-lite"/>
    </source>
</evidence>
<feature type="compositionally biased region" description="Basic and acidic residues" evidence="1">
    <location>
        <begin position="34"/>
        <end position="55"/>
    </location>
</feature>
<dbReference type="RefSeq" id="XP_001742283.1">
    <property type="nucleotide sequence ID" value="XM_001742231.1"/>
</dbReference>
<dbReference type="AlphaFoldDB" id="A9UQ23"/>
<accession>A9UQ23</accession>
<feature type="region of interest" description="Disordered" evidence="1">
    <location>
        <begin position="20"/>
        <end position="71"/>
    </location>
</feature>
<dbReference type="EMBL" id="CH991543">
    <property type="protein sequence ID" value="EDQ92521.1"/>
    <property type="molecule type" value="Genomic_DNA"/>
</dbReference>
<organism evidence="2 3">
    <name type="scientific">Monosiga brevicollis</name>
    <name type="common">Choanoflagellate</name>
    <dbReference type="NCBI Taxonomy" id="81824"/>
    <lineage>
        <taxon>Eukaryota</taxon>
        <taxon>Choanoflagellata</taxon>
        <taxon>Craspedida</taxon>
        <taxon>Salpingoecidae</taxon>
        <taxon>Monosiga</taxon>
    </lineage>
</organism>
<evidence type="ECO:0000313" key="3">
    <source>
        <dbReference type="Proteomes" id="UP000001357"/>
    </source>
</evidence>
<dbReference type="KEGG" id="mbr:MONBRDRAFT_22264"/>
<proteinExistence type="predicted"/>
<protein>
    <submittedName>
        <fullName evidence="2">Uncharacterized protein</fullName>
    </submittedName>
</protein>
<evidence type="ECO:0000313" key="2">
    <source>
        <dbReference type="EMBL" id="EDQ92521.1"/>
    </source>
</evidence>